<evidence type="ECO:0000256" key="1">
    <source>
        <dbReference type="SAM" id="MobiDB-lite"/>
    </source>
</evidence>
<accession>A0AB35QV79</accession>
<comment type="caution">
    <text evidence="2">The sequence shown here is derived from an EMBL/GenBank/DDBJ whole genome shotgun (WGS) entry which is preliminary data.</text>
</comment>
<evidence type="ECO:0000313" key="3">
    <source>
        <dbReference type="Proteomes" id="UP001254709"/>
    </source>
</evidence>
<dbReference type="AlphaFoldDB" id="A0AB35QV79"/>
<reference evidence="2" key="1">
    <citation type="submission" date="2023-05" db="EMBL/GenBank/DDBJ databases">
        <title>Development of a Genome-informed protocol for detection of Pseudomonas amygdali pv. morsprunorum using LAMP and PCR.</title>
        <authorList>
            <person name="Diaz D."/>
            <person name="Zamorano A."/>
            <person name="Garcia H."/>
            <person name="Ramos C."/>
            <person name="Cui W."/>
            <person name="Carreras C."/>
            <person name="Beltran M.F."/>
            <person name="Sagredo B."/>
            <person name="Pinto M."/>
            <person name="Fiore N."/>
        </authorList>
    </citation>
    <scope>NUCLEOTIDE SEQUENCE</scope>
    <source>
        <strain evidence="2">S2_Pam</strain>
    </source>
</reference>
<protein>
    <submittedName>
        <fullName evidence="2">Uncharacterized protein</fullName>
    </submittedName>
</protein>
<name>A0AB35QV79_PSEA0</name>
<organism evidence="2 3">
    <name type="scientific">Pseudomonas amygdali pv. morsprunorum</name>
    <dbReference type="NCBI Taxonomy" id="129138"/>
    <lineage>
        <taxon>Bacteria</taxon>
        <taxon>Pseudomonadati</taxon>
        <taxon>Pseudomonadota</taxon>
        <taxon>Gammaproteobacteria</taxon>
        <taxon>Pseudomonadales</taxon>
        <taxon>Pseudomonadaceae</taxon>
        <taxon>Pseudomonas</taxon>
        <taxon>Pseudomonas amygdali</taxon>
    </lineage>
</organism>
<feature type="region of interest" description="Disordered" evidence="1">
    <location>
        <begin position="1"/>
        <end position="40"/>
    </location>
</feature>
<gene>
    <name evidence="2" type="ORF">QNL30_03995</name>
</gene>
<sequence length="79" mass="8364">EFGIRTKGSDESDSLSSDSELSKKSPGANLKTPGSDSELSLNSASFGLVRIPNSYSTYTNTNTSVCKSFVPREAQESAP</sequence>
<proteinExistence type="predicted"/>
<feature type="non-terminal residue" evidence="2">
    <location>
        <position position="79"/>
    </location>
</feature>
<feature type="non-terminal residue" evidence="2">
    <location>
        <position position="1"/>
    </location>
</feature>
<dbReference type="EMBL" id="JASJMZ010000006">
    <property type="protein sequence ID" value="MDT3239827.1"/>
    <property type="molecule type" value="Genomic_DNA"/>
</dbReference>
<dbReference type="Proteomes" id="UP001254709">
    <property type="component" value="Unassembled WGS sequence"/>
</dbReference>
<evidence type="ECO:0000313" key="2">
    <source>
        <dbReference type="EMBL" id="MDT3239827.1"/>
    </source>
</evidence>